<comment type="caution">
    <text evidence="2">The sequence shown here is derived from an EMBL/GenBank/DDBJ whole genome shotgun (WGS) entry which is preliminary data.</text>
</comment>
<feature type="compositionally biased region" description="Basic and acidic residues" evidence="1">
    <location>
        <begin position="1"/>
        <end position="19"/>
    </location>
</feature>
<name>A0A699TUQ2_TANCI</name>
<accession>A0A699TUQ2</accession>
<gene>
    <name evidence="2" type="ORF">Tci_886584</name>
</gene>
<reference evidence="2" key="1">
    <citation type="journal article" date="2019" name="Sci. Rep.">
        <title>Draft genome of Tanacetum cinerariifolium, the natural source of mosquito coil.</title>
        <authorList>
            <person name="Yamashiro T."/>
            <person name="Shiraishi A."/>
            <person name="Satake H."/>
            <person name="Nakayama K."/>
        </authorList>
    </citation>
    <scope>NUCLEOTIDE SEQUENCE</scope>
</reference>
<dbReference type="EMBL" id="BKCJ011280670">
    <property type="protein sequence ID" value="GFD14615.1"/>
    <property type="molecule type" value="Genomic_DNA"/>
</dbReference>
<proteinExistence type="predicted"/>
<feature type="region of interest" description="Disordered" evidence="1">
    <location>
        <begin position="1"/>
        <end position="42"/>
    </location>
</feature>
<protein>
    <submittedName>
        <fullName evidence="2">JmjC domain-containing protein</fullName>
    </submittedName>
</protein>
<evidence type="ECO:0000313" key="2">
    <source>
        <dbReference type="EMBL" id="GFD14615.1"/>
    </source>
</evidence>
<sequence length="132" mass="14935">KKLHAEQEAEFARQQEELAQKAQAERVASPTAPGPGLSDQRRRELDAAQLIYTESDWVDLLAKIATNSALSKQLLGDDVTEDNMNERLCMLLLRTRGELAAQSRVKPMTKTQQRDYMRDFVKNNSALVYNQG</sequence>
<organism evidence="2">
    <name type="scientific">Tanacetum cinerariifolium</name>
    <name type="common">Dalmatian daisy</name>
    <name type="synonym">Chrysanthemum cinerariifolium</name>
    <dbReference type="NCBI Taxonomy" id="118510"/>
    <lineage>
        <taxon>Eukaryota</taxon>
        <taxon>Viridiplantae</taxon>
        <taxon>Streptophyta</taxon>
        <taxon>Embryophyta</taxon>
        <taxon>Tracheophyta</taxon>
        <taxon>Spermatophyta</taxon>
        <taxon>Magnoliopsida</taxon>
        <taxon>eudicotyledons</taxon>
        <taxon>Gunneridae</taxon>
        <taxon>Pentapetalae</taxon>
        <taxon>asterids</taxon>
        <taxon>campanulids</taxon>
        <taxon>Asterales</taxon>
        <taxon>Asteraceae</taxon>
        <taxon>Asteroideae</taxon>
        <taxon>Anthemideae</taxon>
        <taxon>Anthemidinae</taxon>
        <taxon>Tanacetum</taxon>
    </lineage>
</organism>
<evidence type="ECO:0000256" key="1">
    <source>
        <dbReference type="SAM" id="MobiDB-lite"/>
    </source>
</evidence>
<dbReference type="AlphaFoldDB" id="A0A699TUQ2"/>
<feature type="non-terminal residue" evidence="2">
    <location>
        <position position="1"/>
    </location>
</feature>